<keyword evidence="2" id="KW-1185">Reference proteome</keyword>
<accession>A0ACA9M436</accession>
<evidence type="ECO:0000313" key="1">
    <source>
        <dbReference type="EMBL" id="CAG8568091.1"/>
    </source>
</evidence>
<reference evidence="1" key="1">
    <citation type="submission" date="2021-06" db="EMBL/GenBank/DDBJ databases">
        <authorList>
            <person name="Kallberg Y."/>
            <person name="Tangrot J."/>
            <person name="Rosling A."/>
        </authorList>
    </citation>
    <scope>NUCLEOTIDE SEQUENCE</scope>
    <source>
        <strain evidence="1">AU212A</strain>
    </source>
</reference>
<name>A0ACA9M436_9GLOM</name>
<proteinExistence type="predicted"/>
<gene>
    <name evidence="1" type="ORF">SCALOS_LOCUS5750</name>
</gene>
<comment type="caution">
    <text evidence="1">The sequence shown here is derived from an EMBL/GenBank/DDBJ whole genome shotgun (WGS) entry which is preliminary data.</text>
</comment>
<organism evidence="1 2">
    <name type="scientific">Scutellospora calospora</name>
    <dbReference type="NCBI Taxonomy" id="85575"/>
    <lineage>
        <taxon>Eukaryota</taxon>
        <taxon>Fungi</taxon>
        <taxon>Fungi incertae sedis</taxon>
        <taxon>Mucoromycota</taxon>
        <taxon>Glomeromycotina</taxon>
        <taxon>Glomeromycetes</taxon>
        <taxon>Diversisporales</taxon>
        <taxon>Gigasporaceae</taxon>
        <taxon>Scutellospora</taxon>
    </lineage>
</organism>
<dbReference type="Proteomes" id="UP000789860">
    <property type="component" value="Unassembled WGS sequence"/>
</dbReference>
<feature type="non-terminal residue" evidence="1">
    <location>
        <position position="67"/>
    </location>
</feature>
<sequence length="67" mass="7689">MKFETYITNNVSANGSTRSDIPEDVLGGLYAAVNKMNWRNPTRNIIHICDYPPHGCRFTNLRDNYPD</sequence>
<dbReference type="EMBL" id="CAJVPM010009888">
    <property type="protein sequence ID" value="CAG8568091.1"/>
    <property type="molecule type" value="Genomic_DNA"/>
</dbReference>
<evidence type="ECO:0000313" key="2">
    <source>
        <dbReference type="Proteomes" id="UP000789860"/>
    </source>
</evidence>
<protein>
    <submittedName>
        <fullName evidence="1">10181_t:CDS:1</fullName>
    </submittedName>
</protein>